<organism evidence="1 2">
    <name type="scientific">Tothia fuscella</name>
    <dbReference type="NCBI Taxonomy" id="1048955"/>
    <lineage>
        <taxon>Eukaryota</taxon>
        <taxon>Fungi</taxon>
        <taxon>Dikarya</taxon>
        <taxon>Ascomycota</taxon>
        <taxon>Pezizomycotina</taxon>
        <taxon>Dothideomycetes</taxon>
        <taxon>Pleosporomycetidae</taxon>
        <taxon>Venturiales</taxon>
        <taxon>Cylindrosympodiaceae</taxon>
        <taxon>Tothia</taxon>
    </lineage>
</organism>
<dbReference type="EMBL" id="MU007015">
    <property type="protein sequence ID" value="KAF2434689.1"/>
    <property type="molecule type" value="Genomic_DNA"/>
</dbReference>
<dbReference type="AlphaFoldDB" id="A0A9P4U1I0"/>
<gene>
    <name evidence="1" type="ORF">EJ08DRAFT_567718</name>
</gene>
<feature type="non-terminal residue" evidence="1">
    <location>
        <position position="1"/>
    </location>
</feature>
<comment type="caution">
    <text evidence="1">The sequence shown here is derived from an EMBL/GenBank/DDBJ whole genome shotgun (WGS) entry which is preliminary data.</text>
</comment>
<dbReference type="OrthoDB" id="626167at2759"/>
<name>A0A9P4U1I0_9PEZI</name>
<protein>
    <submittedName>
        <fullName evidence="1">Uncharacterized protein</fullName>
    </submittedName>
</protein>
<sequence length="167" mass="19762">LDEWEPATNGKNTKDKMTEMTIEYLSKRDVHLRLVQFARELVALRRARAETERWEVFARKFLYFCPEPACHHLKATQTFLTRDELRDHGIHEHSYIINVEVEGDNSEHACTFDKCGLGTISIFQPGEEFTEHLRTRHDVKDPMFMTPRRMEAWLDLGRMTQQEAVQR</sequence>
<reference evidence="1" key="1">
    <citation type="journal article" date="2020" name="Stud. Mycol.">
        <title>101 Dothideomycetes genomes: a test case for predicting lifestyles and emergence of pathogens.</title>
        <authorList>
            <person name="Haridas S."/>
            <person name="Albert R."/>
            <person name="Binder M."/>
            <person name="Bloem J."/>
            <person name="Labutti K."/>
            <person name="Salamov A."/>
            <person name="Andreopoulos B."/>
            <person name="Baker S."/>
            <person name="Barry K."/>
            <person name="Bills G."/>
            <person name="Bluhm B."/>
            <person name="Cannon C."/>
            <person name="Castanera R."/>
            <person name="Culley D."/>
            <person name="Daum C."/>
            <person name="Ezra D."/>
            <person name="Gonzalez J."/>
            <person name="Henrissat B."/>
            <person name="Kuo A."/>
            <person name="Liang C."/>
            <person name="Lipzen A."/>
            <person name="Lutzoni F."/>
            <person name="Magnuson J."/>
            <person name="Mondo S."/>
            <person name="Nolan M."/>
            <person name="Ohm R."/>
            <person name="Pangilinan J."/>
            <person name="Park H.-J."/>
            <person name="Ramirez L."/>
            <person name="Alfaro M."/>
            <person name="Sun H."/>
            <person name="Tritt A."/>
            <person name="Yoshinaga Y."/>
            <person name="Zwiers L.-H."/>
            <person name="Turgeon B."/>
            <person name="Goodwin S."/>
            <person name="Spatafora J."/>
            <person name="Crous P."/>
            <person name="Grigoriev I."/>
        </authorList>
    </citation>
    <scope>NUCLEOTIDE SEQUENCE</scope>
    <source>
        <strain evidence="1">CBS 130266</strain>
    </source>
</reference>
<evidence type="ECO:0000313" key="2">
    <source>
        <dbReference type="Proteomes" id="UP000800235"/>
    </source>
</evidence>
<feature type="non-terminal residue" evidence="1">
    <location>
        <position position="167"/>
    </location>
</feature>
<accession>A0A9P4U1I0</accession>
<keyword evidence="2" id="KW-1185">Reference proteome</keyword>
<dbReference type="Proteomes" id="UP000800235">
    <property type="component" value="Unassembled WGS sequence"/>
</dbReference>
<evidence type="ECO:0000313" key="1">
    <source>
        <dbReference type="EMBL" id="KAF2434689.1"/>
    </source>
</evidence>
<proteinExistence type="predicted"/>